<evidence type="ECO:0000313" key="2">
    <source>
        <dbReference type="Proteomes" id="UP001232001"/>
    </source>
</evidence>
<sequence>MIKEMLFGALFLVFTASFGNTPSFVEEYHNVSTKAEELAYIRKYKKSKEVSVKAYVISLEMKQAEYKTMPWSKLKIFNTKKKELEALILKNPDNIHLRYVRLVIQENTPSILGYTTSKKEDKEFLKKALQKKDSTNYLHTYIINNTSL</sequence>
<dbReference type="Proteomes" id="UP001232001">
    <property type="component" value="Chromosome"/>
</dbReference>
<dbReference type="EMBL" id="CP122539">
    <property type="protein sequence ID" value="WGH74284.1"/>
    <property type="molecule type" value="Genomic_DNA"/>
</dbReference>
<name>A0ABY8KZ29_9FLAO</name>
<keyword evidence="2" id="KW-1185">Reference proteome</keyword>
<reference evidence="1 2" key="1">
    <citation type="submission" date="2023-04" db="EMBL/GenBank/DDBJ databases">
        <title>Tenacibaculum tangerinum sp. nov., isolated from sea tidal flat of South Korea.</title>
        <authorList>
            <person name="Lee S.H."/>
            <person name="Kim J.-J."/>
        </authorList>
    </citation>
    <scope>NUCLEOTIDE SEQUENCE [LARGE SCALE GENOMIC DNA]</scope>
    <source>
        <strain evidence="1 2">GRR-S3-23</strain>
    </source>
</reference>
<evidence type="ECO:0008006" key="3">
    <source>
        <dbReference type="Google" id="ProtNLM"/>
    </source>
</evidence>
<proteinExistence type="predicted"/>
<organism evidence="1 2">
    <name type="scientific">Tenacibaculum tangerinum</name>
    <dbReference type="NCBI Taxonomy" id="3038772"/>
    <lineage>
        <taxon>Bacteria</taxon>
        <taxon>Pseudomonadati</taxon>
        <taxon>Bacteroidota</taxon>
        <taxon>Flavobacteriia</taxon>
        <taxon>Flavobacteriales</taxon>
        <taxon>Flavobacteriaceae</taxon>
        <taxon>Tenacibaculum</taxon>
    </lineage>
</organism>
<gene>
    <name evidence="1" type="ORF">P8625_09155</name>
</gene>
<evidence type="ECO:0000313" key="1">
    <source>
        <dbReference type="EMBL" id="WGH74284.1"/>
    </source>
</evidence>
<dbReference type="RefSeq" id="WP_279650165.1">
    <property type="nucleotide sequence ID" value="NZ_CP122539.1"/>
</dbReference>
<accession>A0ABY8KZ29</accession>
<protein>
    <recommendedName>
        <fullName evidence="3">SPOR domain-containing protein</fullName>
    </recommendedName>
</protein>